<dbReference type="InterPro" id="IPR010754">
    <property type="entry name" value="OPA3-like"/>
</dbReference>
<dbReference type="AlphaFoldDB" id="A0A0E0JNT2"/>
<dbReference type="Gramene" id="OPUNC01G30230.1">
    <property type="protein sequence ID" value="OPUNC01G30230.1"/>
    <property type="gene ID" value="OPUNC01G30230"/>
</dbReference>
<feature type="coiled-coil region" evidence="1">
    <location>
        <begin position="105"/>
        <end position="149"/>
    </location>
</feature>
<dbReference type="eggNOG" id="KOG3335">
    <property type="taxonomic scope" value="Eukaryota"/>
</dbReference>
<dbReference type="EnsemblPlants" id="OPUNC01G30230.1">
    <property type="protein sequence ID" value="OPUNC01G30230.1"/>
    <property type="gene ID" value="OPUNC01G30230"/>
</dbReference>
<evidence type="ECO:0008006" key="4">
    <source>
        <dbReference type="Google" id="ProtNLM"/>
    </source>
</evidence>
<dbReference type="Proteomes" id="UP000026962">
    <property type="component" value="Chromosome 1"/>
</dbReference>
<reference evidence="2" key="1">
    <citation type="submission" date="2015-04" db="UniProtKB">
        <authorList>
            <consortium name="EnsemblPlants"/>
        </authorList>
    </citation>
    <scope>IDENTIFICATION</scope>
</reference>
<dbReference type="GO" id="GO:0019216">
    <property type="term" value="P:regulation of lipid metabolic process"/>
    <property type="evidence" value="ECO:0007669"/>
    <property type="project" value="TreeGrafter"/>
</dbReference>
<keyword evidence="3" id="KW-1185">Reference proteome</keyword>
<evidence type="ECO:0000313" key="3">
    <source>
        <dbReference type="Proteomes" id="UP000026962"/>
    </source>
</evidence>
<proteinExistence type="predicted"/>
<protein>
    <recommendedName>
        <fullName evidence="4">OPA3-like protein</fullName>
    </recommendedName>
</protein>
<keyword evidence="1" id="KW-0175">Coiled coil</keyword>
<dbReference type="GO" id="GO:0005739">
    <property type="term" value="C:mitochondrion"/>
    <property type="evidence" value="ECO:0007669"/>
    <property type="project" value="TreeGrafter"/>
</dbReference>
<dbReference type="PANTHER" id="PTHR12499">
    <property type="entry name" value="OPTIC ATROPHY 3 PROTEIN OPA3"/>
    <property type="match status" value="1"/>
</dbReference>
<sequence>MVLPLVKLGSLAFRTLSKPIAARLKHNAGIHPKFRGFIIGLAQANHRFTTNMQRRLYGRATDIHIRPLNEEKAIQAAADLLGELFVFSASTLISVAGAAIIYEVQRSARAEARKEEIRKQEIEARKQRIEELAREVQMMKQRISEIERQQHERRGLPNFRGITTAAPTQAASAAAVAAAAAAAAAAQAKHQQPTAAAA</sequence>
<reference evidence="2" key="2">
    <citation type="submission" date="2018-05" db="EMBL/GenBank/DDBJ databases">
        <title>OpunRS2 (Oryza punctata Reference Sequence Version 2).</title>
        <authorList>
            <person name="Zhang J."/>
            <person name="Kudrna D."/>
            <person name="Lee S."/>
            <person name="Talag J."/>
            <person name="Welchert J."/>
            <person name="Wing R.A."/>
        </authorList>
    </citation>
    <scope>NUCLEOTIDE SEQUENCE [LARGE SCALE GENOMIC DNA]</scope>
</reference>
<dbReference type="OMA" id="RCCLLHE"/>
<evidence type="ECO:0000256" key="1">
    <source>
        <dbReference type="SAM" id="Coils"/>
    </source>
</evidence>
<organism evidence="2">
    <name type="scientific">Oryza punctata</name>
    <name type="common">Red rice</name>
    <dbReference type="NCBI Taxonomy" id="4537"/>
    <lineage>
        <taxon>Eukaryota</taxon>
        <taxon>Viridiplantae</taxon>
        <taxon>Streptophyta</taxon>
        <taxon>Embryophyta</taxon>
        <taxon>Tracheophyta</taxon>
        <taxon>Spermatophyta</taxon>
        <taxon>Magnoliopsida</taxon>
        <taxon>Liliopsida</taxon>
        <taxon>Poales</taxon>
        <taxon>Poaceae</taxon>
        <taxon>BOP clade</taxon>
        <taxon>Oryzoideae</taxon>
        <taxon>Oryzeae</taxon>
        <taxon>Oryzinae</taxon>
        <taxon>Oryza</taxon>
    </lineage>
</organism>
<dbReference type="Pfam" id="PF07047">
    <property type="entry name" value="OPA3"/>
    <property type="match status" value="1"/>
</dbReference>
<evidence type="ECO:0000313" key="2">
    <source>
        <dbReference type="EnsemblPlants" id="OPUNC01G30230.1"/>
    </source>
</evidence>
<dbReference type="HOGENOM" id="CLU_074707_4_1_1"/>
<accession>A0A0E0JNT2</accession>
<dbReference type="PANTHER" id="PTHR12499:SF12">
    <property type="entry name" value="OS01G0753150 PROTEIN"/>
    <property type="match status" value="1"/>
</dbReference>
<name>A0A0E0JNT2_ORYPU</name>